<dbReference type="AlphaFoldDB" id="A0A148KMG3"/>
<keyword evidence="2" id="KW-1185">Reference proteome</keyword>
<evidence type="ECO:0008006" key="3">
    <source>
        <dbReference type="Google" id="ProtNLM"/>
    </source>
</evidence>
<dbReference type="EMBL" id="LSNE01000011">
    <property type="protein sequence ID" value="KXI27449.1"/>
    <property type="molecule type" value="Genomic_DNA"/>
</dbReference>
<dbReference type="RefSeq" id="WP_068380945.1">
    <property type="nucleotide sequence ID" value="NZ_LSNE01000011.1"/>
</dbReference>
<sequence>MNKAIQFQRQVIKPVLVKMQAHSVAAEELLLGTAVQESLNFKYRRQMGNGPARGYYQMEPATHDDIWNNYLKYNAKKAELVLAFLSSPTADKISELENNDEYATAMARVHYMRVREALPKQGDVQAQANYWKQYFNTPLGKGKPAEYVEKWQHYVMTDEG</sequence>
<organism evidence="1 2">
    <name type="scientific">Paraglaciecola hydrolytica</name>
    <dbReference type="NCBI Taxonomy" id="1799789"/>
    <lineage>
        <taxon>Bacteria</taxon>
        <taxon>Pseudomonadati</taxon>
        <taxon>Pseudomonadota</taxon>
        <taxon>Gammaproteobacteria</taxon>
        <taxon>Alteromonadales</taxon>
        <taxon>Alteromonadaceae</taxon>
        <taxon>Paraglaciecola</taxon>
    </lineage>
</organism>
<protein>
    <recommendedName>
        <fullName evidence="3">Transglycosylase SLT domain-containing protein</fullName>
    </recommendedName>
</protein>
<proteinExistence type="predicted"/>
<dbReference type="OrthoDB" id="7355818at2"/>
<dbReference type="Gene3D" id="1.10.530.10">
    <property type="match status" value="1"/>
</dbReference>
<accession>A0A148KMG3</accession>
<evidence type="ECO:0000313" key="2">
    <source>
        <dbReference type="Proteomes" id="UP000070299"/>
    </source>
</evidence>
<gene>
    <name evidence="1" type="ORF">AX660_22300</name>
</gene>
<reference evidence="2" key="1">
    <citation type="submission" date="2016-02" db="EMBL/GenBank/DDBJ databases">
        <authorList>
            <person name="Schultz-Johansen M."/>
            <person name="Glaring M.A."/>
            <person name="Bech P.K."/>
            <person name="Stougaard P."/>
        </authorList>
    </citation>
    <scope>NUCLEOTIDE SEQUENCE [LARGE SCALE GENOMIC DNA]</scope>
    <source>
        <strain evidence="2">S66</strain>
    </source>
</reference>
<evidence type="ECO:0000313" key="1">
    <source>
        <dbReference type="EMBL" id="KXI27449.1"/>
    </source>
</evidence>
<comment type="caution">
    <text evidence="1">The sequence shown here is derived from an EMBL/GenBank/DDBJ whole genome shotgun (WGS) entry which is preliminary data.</text>
</comment>
<dbReference type="STRING" id="1799789.AX660_22300"/>
<name>A0A148KMG3_9ALTE</name>
<dbReference type="Proteomes" id="UP000070299">
    <property type="component" value="Unassembled WGS sequence"/>
</dbReference>